<feature type="compositionally biased region" description="Low complexity" evidence="1">
    <location>
        <begin position="277"/>
        <end position="301"/>
    </location>
</feature>
<feature type="compositionally biased region" description="Acidic residues" evidence="1">
    <location>
        <begin position="21"/>
        <end position="33"/>
    </location>
</feature>
<dbReference type="AlphaFoldDB" id="A0A4V4HG67"/>
<evidence type="ECO:0000256" key="1">
    <source>
        <dbReference type="SAM" id="MobiDB-lite"/>
    </source>
</evidence>
<feature type="compositionally biased region" description="Basic and acidic residues" evidence="1">
    <location>
        <begin position="406"/>
        <end position="417"/>
    </location>
</feature>
<name>A0A4V4HG67_DENBC</name>
<dbReference type="EMBL" id="ML179151">
    <property type="protein sequence ID" value="THU97625.1"/>
    <property type="molecule type" value="Genomic_DNA"/>
</dbReference>
<organism evidence="2 3">
    <name type="scientific">Dendrothele bispora (strain CBS 962.96)</name>
    <dbReference type="NCBI Taxonomy" id="1314807"/>
    <lineage>
        <taxon>Eukaryota</taxon>
        <taxon>Fungi</taxon>
        <taxon>Dikarya</taxon>
        <taxon>Basidiomycota</taxon>
        <taxon>Agaricomycotina</taxon>
        <taxon>Agaricomycetes</taxon>
        <taxon>Agaricomycetidae</taxon>
        <taxon>Agaricales</taxon>
        <taxon>Agaricales incertae sedis</taxon>
        <taxon>Dendrothele</taxon>
    </lineage>
</organism>
<dbReference type="OrthoDB" id="2507336at2759"/>
<feature type="compositionally biased region" description="Basic and acidic residues" evidence="1">
    <location>
        <begin position="138"/>
        <end position="150"/>
    </location>
</feature>
<dbReference type="Proteomes" id="UP000297245">
    <property type="component" value="Unassembled WGS sequence"/>
</dbReference>
<gene>
    <name evidence="2" type="ORF">K435DRAFT_58024</name>
</gene>
<protein>
    <submittedName>
        <fullName evidence="2">Uncharacterized protein</fullName>
    </submittedName>
</protein>
<accession>A0A4V4HG67</accession>
<feature type="compositionally biased region" description="Polar residues" evidence="1">
    <location>
        <begin position="151"/>
        <end position="167"/>
    </location>
</feature>
<reference evidence="2 3" key="1">
    <citation type="journal article" date="2019" name="Nat. Ecol. Evol.">
        <title>Megaphylogeny resolves global patterns of mushroom evolution.</title>
        <authorList>
            <person name="Varga T."/>
            <person name="Krizsan K."/>
            <person name="Foldi C."/>
            <person name="Dima B."/>
            <person name="Sanchez-Garcia M."/>
            <person name="Sanchez-Ramirez S."/>
            <person name="Szollosi G.J."/>
            <person name="Szarkandi J.G."/>
            <person name="Papp V."/>
            <person name="Albert L."/>
            <person name="Andreopoulos W."/>
            <person name="Angelini C."/>
            <person name="Antonin V."/>
            <person name="Barry K.W."/>
            <person name="Bougher N.L."/>
            <person name="Buchanan P."/>
            <person name="Buyck B."/>
            <person name="Bense V."/>
            <person name="Catcheside P."/>
            <person name="Chovatia M."/>
            <person name="Cooper J."/>
            <person name="Damon W."/>
            <person name="Desjardin D."/>
            <person name="Finy P."/>
            <person name="Geml J."/>
            <person name="Haridas S."/>
            <person name="Hughes K."/>
            <person name="Justo A."/>
            <person name="Karasinski D."/>
            <person name="Kautmanova I."/>
            <person name="Kiss B."/>
            <person name="Kocsube S."/>
            <person name="Kotiranta H."/>
            <person name="LaButti K.M."/>
            <person name="Lechner B.E."/>
            <person name="Liimatainen K."/>
            <person name="Lipzen A."/>
            <person name="Lukacs Z."/>
            <person name="Mihaltcheva S."/>
            <person name="Morgado L.N."/>
            <person name="Niskanen T."/>
            <person name="Noordeloos M.E."/>
            <person name="Ohm R.A."/>
            <person name="Ortiz-Santana B."/>
            <person name="Ovrebo C."/>
            <person name="Racz N."/>
            <person name="Riley R."/>
            <person name="Savchenko A."/>
            <person name="Shiryaev A."/>
            <person name="Soop K."/>
            <person name="Spirin V."/>
            <person name="Szebenyi C."/>
            <person name="Tomsovsky M."/>
            <person name="Tulloss R.E."/>
            <person name="Uehling J."/>
            <person name="Grigoriev I.V."/>
            <person name="Vagvolgyi C."/>
            <person name="Papp T."/>
            <person name="Martin F.M."/>
            <person name="Miettinen O."/>
            <person name="Hibbett D.S."/>
            <person name="Nagy L.G."/>
        </authorList>
    </citation>
    <scope>NUCLEOTIDE SEQUENCE [LARGE SCALE GENOMIC DNA]</scope>
    <source>
        <strain evidence="2 3">CBS 962.96</strain>
    </source>
</reference>
<evidence type="ECO:0000313" key="2">
    <source>
        <dbReference type="EMBL" id="THU97625.1"/>
    </source>
</evidence>
<feature type="compositionally biased region" description="Low complexity" evidence="1">
    <location>
        <begin position="426"/>
        <end position="436"/>
    </location>
</feature>
<evidence type="ECO:0000313" key="3">
    <source>
        <dbReference type="Proteomes" id="UP000297245"/>
    </source>
</evidence>
<feature type="compositionally biased region" description="Low complexity" evidence="1">
    <location>
        <begin position="309"/>
        <end position="351"/>
    </location>
</feature>
<proteinExistence type="predicted"/>
<feature type="compositionally biased region" description="Polar residues" evidence="1">
    <location>
        <begin position="1"/>
        <end position="17"/>
    </location>
</feature>
<feature type="compositionally biased region" description="Polar residues" evidence="1">
    <location>
        <begin position="48"/>
        <end position="65"/>
    </location>
</feature>
<sequence length="484" mass="49851">MWRTSRSPARTDTNTHTYSDDSYEDSDSIDEIEATLTNVDDQLDDTEQALSTWSAGSSNPRQPTISTGYGYTGSGSYSGTYTGSYTGSGSYTSSTATPGGYTGSPSFTSLPTLLSPTSPTASGTMTQSTSYPPPSNDPRVRLSRITERTEGTSSRPVSGVSQGTTTVPARPRSAFLPTTPGRGGGHARSSTDHDRDLPPPGRANQLIGLFEATTTTSATHSRPGSPTKSSFSSGSGSGSSASYTRSQTPTTGYSILSPPVRPSTATDTTTGYGGGSFTPSYTASYTGSYTPTYTPTTMTGTALGGGDPSSTLSPSQFTSTQQTTTTQTQTQTASTSSTLRRPGQSSSPRSPLASVRNIVALWKERTPTKGGEGQGEGGKREGKPSPSVSPTPGDRRQKPLPPTADDLARELAEEREGLFGLRRRASAGAAAAAGRLSEGGGGGNGERASVGSGNGNGNGLDASELTNFLGGNGSETVSWFLLRT</sequence>
<feature type="compositionally biased region" description="Low complexity" evidence="1">
    <location>
        <begin position="66"/>
        <end position="124"/>
    </location>
</feature>
<feature type="compositionally biased region" description="Low complexity" evidence="1">
    <location>
        <begin position="221"/>
        <end position="246"/>
    </location>
</feature>
<keyword evidence="3" id="KW-1185">Reference proteome</keyword>
<feature type="region of interest" description="Disordered" evidence="1">
    <location>
        <begin position="1"/>
        <end position="459"/>
    </location>
</feature>